<evidence type="ECO:0000259" key="1">
    <source>
        <dbReference type="Pfam" id="PF01048"/>
    </source>
</evidence>
<evidence type="ECO:0000313" key="2">
    <source>
        <dbReference type="EMBL" id="CDL91099.1"/>
    </source>
</evidence>
<dbReference type="SUPFAM" id="SSF53167">
    <property type="entry name" value="Purine and uridine phosphorylases"/>
    <property type="match status" value="1"/>
</dbReference>
<dbReference type="PANTHER" id="PTHR37822">
    <property type="entry name" value="SPORE PHOTOPRODUCT LYASE-RELATED"/>
    <property type="match status" value="1"/>
</dbReference>
<dbReference type="GeneID" id="29418869"/>
<accession>W6N707</accession>
<protein>
    <submittedName>
        <fullName evidence="2">5'-methylthioadenosine nucleosidase / S-adenosylhomocysteine nucleosidase</fullName>
        <ecNumber evidence="2">3.2.2.16</ecNumber>
        <ecNumber evidence="2">3.2.2.9</ecNumber>
    </submittedName>
</protein>
<dbReference type="GO" id="GO:1904047">
    <property type="term" value="F:S-adenosyl-L-methionine binding"/>
    <property type="evidence" value="ECO:0007669"/>
    <property type="project" value="TreeGrafter"/>
</dbReference>
<dbReference type="PANTHER" id="PTHR37822:SF2">
    <property type="entry name" value="SPORE PHOTOPRODUCT LYASE"/>
    <property type="match status" value="1"/>
</dbReference>
<dbReference type="GO" id="GO:0042601">
    <property type="term" value="C:endospore-forming forespore"/>
    <property type="evidence" value="ECO:0007669"/>
    <property type="project" value="TreeGrafter"/>
</dbReference>
<name>W6N707_CLOTY</name>
<feature type="domain" description="Nucleoside phosphorylase" evidence="1">
    <location>
        <begin position="34"/>
        <end position="101"/>
    </location>
</feature>
<dbReference type="RefSeq" id="WP_017895508.1">
    <property type="nucleotide sequence ID" value="NZ_CBXI010000019.1"/>
</dbReference>
<dbReference type="OrthoDB" id="21362at2"/>
<reference evidence="2 3" key="1">
    <citation type="journal article" date="2015" name="Genome Announc.">
        <title>Draft Genome Sequence of Clostridium tyrobutyricum Strain DIVETGP, Isolated from Cow's Milk for Grana Padano Production.</title>
        <authorList>
            <person name="Soggiu A."/>
            <person name="Piras C."/>
            <person name="Gaiarsa S."/>
            <person name="Sassera D."/>
            <person name="Roncada P."/>
            <person name="Bendixen E."/>
            <person name="Brasca M."/>
            <person name="Bonizzi L."/>
        </authorList>
    </citation>
    <scope>NUCLEOTIDE SEQUENCE [LARGE SCALE GENOMIC DNA]</scope>
    <source>
        <strain evidence="2 3">DIVETGP</strain>
    </source>
</reference>
<comment type="caution">
    <text evidence="2">The sequence shown here is derived from an EMBL/GenBank/DDBJ whole genome shotgun (WGS) entry which is preliminary data.</text>
</comment>
<dbReference type="EC" id="3.2.2.9" evidence="2"/>
<sequence>MILLATALYCEAKPFIDVFSLKKDSSINKFQVFKNDDIILVVTGTGCINMACACTYLISAFEVSKYDTFINIGICGSLDENISIGTTILCNKIINNSSKREFYPDMIIKHPFKEGSIESFSKIVEKADSKYIQGDIVDMEAAGFFEAVSIFMPPHRIFTLKIVSDHLDSKNLNRNDVEKLIQQNSHNIVRWILDIKDNSIKPKGILSEKDMDYINEIVDNLKLSAYMQNKLKKLSGIYKLRNDNLTLALEPFTQIYCKSKHEGKMYFEGLVKQLEFF</sequence>
<keyword evidence="2" id="KW-0378">Hydrolase</keyword>
<keyword evidence="3" id="KW-1185">Reference proteome</keyword>
<evidence type="ECO:0000313" key="3">
    <source>
        <dbReference type="Proteomes" id="UP000019482"/>
    </source>
</evidence>
<dbReference type="GO" id="GO:0009116">
    <property type="term" value="P:nucleoside metabolic process"/>
    <property type="evidence" value="ECO:0007669"/>
    <property type="project" value="InterPro"/>
</dbReference>
<gene>
    <name evidence="2" type="ORF">CTDIVETGP_1169</name>
</gene>
<proteinExistence type="predicted"/>
<dbReference type="InterPro" id="IPR049539">
    <property type="entry name" value="SPL"/>
</dbReference>
<dbReference type="GO" id="GO:0051539">
    <property type="term" value="F:4 iron, 4 sulfur cluster binding"/>
    <property type="evidence" value="ECO:0007669"/>
    <property type="project" value="TreeGrafter"/>
</dbReference>
<dbReference type="AlphaFoldDB" id="W6N707"/>
<dbReference type="GO" id="GO:0008930">
    <property type="term" value="F:methylthioadenosine nucleosidase activity"/>
    <property type="evidence" value="ECO:0007669"/>
    <property type="project" value="UniProtKB-EC"/>
</dbReference>
<organism evidence="2 3">
    <name type="scientific">Clostridium tyrobutyricum DIVETGP</name>
    <dbReference type="NCBI Taxonomy" id="1408889"/>
    <lineage>
        <taxon>Bacteria</taxon>
        <taxon>Bacillati</taxon>
        <taxon>Bacillota</taxon>
        <taxon>Clostridia</taxon>
        <taxon>Eubacteriales</taxon>
        <taxon>Clostridiaceae</taxon>
        <taxon>Clostridium</taxon>
    </lineage>
</organism>
<keyword evidence="2" id="KW-0326">Glycosidase</keyword>
<dbReference type="GO" id="GO:0003913">
    <property type="term" value="F:DNA photolyase activity"/>
    <property type="evidence" value="ECO:0007669"/>
    <property type="project" value="TreeGrafter"/>
</dbReference>
<dbReference type="Pfam" id="PF01048">
    <property type="entry name" value="PNP_UDP_1"/>
    <property type="match status" value="1"/>
</dbReference>
<dbReference type="GO" id="GO:0008782">
    <property type="term" value="F:adenosylhomocysteine nucleosidase activity"/>
    <property type="evidence" value="ECO:0007669"/>
    <property type="project" value="UniProtKB-EC"/>
</dbReference>
<dbReference type="InterPro" id="IPR035994">
    <property type="entry name" value="Nucleoside_phosphorylase_sf"/>
</dbReference>
<dbReference type="EMBL" id="CBXI010000019">
    <property type="protein sequence ID" value="CDL91099.1"/>
    <property type="molecule type" value="Genomic_DNA"/>
</dbReference>
<dbReference type="Proteomes" id="UP000019482">
    <property type="component" value="Unassembled WGS sequence"/>
</dbReference>
<dbReference type="Gene3D" id="3.40.50.1580">
    <property type="entry name" value="Nucleoside phosphorylase domain"/>
    <property type="match status" value="1"/>
</dbReference>
<dbReference type="InterPro" id="IPR000845">
    <property type="entry name" value="Nucleoside_phosphorylase_d"/>
</dbReference>
<dbReference type="EC" id="3.2.2.16" evidence="2"/>